<dbReference type="AlphaFoldDB" id="A0A6B2R3X3"/>
<dbReference type="InterPro" id="IPR005064">
    <property type="entry name" value="BUG"/>
</dbReference>
<dbReference type="CDD" id="cd13578">
    <property type="entry name" value="PBP2_Bug27"/>
    <property type="match status" value="1"/>
</dbReference>
<dbReference type="PIRSF" id="PIRSF017082">
    <property type="entry name" value="YflP"/>
    <property type="match status" value="1"/>
</dbReference>
<dbReference type="PANTHER" id="PTHR42928:SF5">
    <property type="entry name" value="BLR1237 PROTEIN"/>
    <property type="match status" value="1"/>
</dbReference>
<dbReference type="InterPro" id="IPR042100">
    <property type="entry name" value="Bug_dom1"/>
</dbReference>
<name>A0A6B2R3X3_9BURK</name>
<gene>
    <name evidence="3" type="ORF">G3I67_14415</name>
</gene>
<keyword evidence="2" id="KW-0732">Signal</keyword>
<proteinExistence type="inferred from homology"/>
<dbReference type="Pfam" id="PF03401">
    <property type="entry name" value="TctC"/>
    <property type="match status" value="1"/>
</dbReference>
<evidence type="ECO:0000256" key="1">
    <source>
        <dbReference type="ARBA" id="ARBA00006987"/>
    </source>
</evidence>
<feature type="chain" id="PRO_5025397918" evidence="2">
    <location>
        <begin position="38"/>
        <end position="337"/>
    </location>
</feature>
<feature type="signal peptide" evidence="2">
    <location>
        <begin position="1"/>
        <end position="37"/>
    </location>
</feature>
<comment type="similarity">
    <text evidence="1">Belongs to the UPF0065 (bug) family.</text>
</comment>
<evidence type="ECO:0000313" key="3">
    <source>
        <dbReference type="EMBL" id="NDY84424.1"/>
    </source>
</evidence>
<accession>A0A6B2R3X3</accession>
<dbReference type="PANTHER" id="PTHR42928">
    <property type="entry name" value="TRICARBOXYLATE-BINDING PROTEIN"/>
    <property type="match status" value="1"/>
</dbReference>
<dbReference type="Gene3D" id="3.40.190.10">
    <property type="entry name" value="Periplasmic binding protein-like II"/>
    <property type="match status" value="1"/>
</dbReference>
<evidence type="ECO:0000256" key="2">
    <source>
        <dbReference type="SAM" id="SignalP"/>
    </source>
</evidence>
<protein>
    <submittedName>
        <fullName evidence="3">Tripartite tricarboxylate transporter substrate binding protein</fullName>
    </submittedName>
</protein>
<dbReference type="SUPFAM" id="SSF53850">
    <property type="entry name" value="Periplasmic binding protein-like II"/>
    <property type="match status" value="1"/>
</dbReference>
<comment type="caution">
    <text evidence="3">The sequence shown here is derived from an EMBL/GenBank/DDBJ whole genome shotgun (WGS) entry which is preliminary data.</text>
</comment>
<organism evidence="3">
    <name type="scientific">Sheuella amnicola</name>
    <dbReference type="NCBI Taxonomy" id="2707330"/>
    <lineage>
        <taxon>Bacteria</taxon>
        <taxon>Pseudomonadati</taxon>
        <taxon>Pseudomonadota</taxon>
        <taxon>Betaproteobacteria</taxon>
        <taxon>Burkholderiales</taxon>
        <taxon>Alcaligenaceae</taxon>
        <taxon>Sheuella</taxon>
    </lineage>
</organism>
<dbReference type="EMBL" id="JAAGRN010000012">
    <property type="protein sequence ID" value="NDY84424.1"/>
    <property type="molecule type" value="Genomic_DNA"/>
</dbReference>
<reference evidence="3" key="1">
    <citation type="submission" date="2020-02" db="EMBL/GenBank/DDBJ databases">
        <authorList>
            <person name="Chen W.-M."/>
        </authorList>
    </citation>
    <scope>NUCLEOTIDE SEQUENCE</scope>
    <source>
        <strain evidence="3">NBD-18</strain>
    </source>
</reference>
<dbReference type="Gene3D" id="3.40.190.150">
    <property type="entry name" value="Bordetella uptake gene, domain 1"/>
    <property type="match status" value="1"/>
</dbReference>
<sequence length="337" mass="36114">MLSNSKERQMRNSIKHILLSLGTVSICAGAFTGTASAQNYPERSIKIVVPYPPGGFNDTLARISSDKLSKVWNQTVTVENKPGGNTTIGNNYVAKSPADGYTWLVSPLPFSVLPALYGDKLPYDALKDFQPLIWAGSAQNVLAVRNTLPVRSVKELIEYANKNPGKLNYGSTGSGSSNHLSMELFMSMTGTKMVHIPFKGSAPAVAALIGGDTDVLFDNIPNIISQIKSGSVTPIAVTGSKPSPMLPGIPTVAESGVPGYEVNVWFGIQMPAGTPKAIVDKANRQLAEIYKTEEVTKRFNDQGVEVVASTPEEFKKMIASEAAKWAKVVKDAGIKIE</sequence>